<proteinExistence type="predicted"/>
<evidence type="ECO:0008006" key="3">
    <source>
        <dbReference type="Google" id="ProtNLM"/>
    </source>
</evidence>
<dbReference type="AlphaFoldDB" id="A0A553WAA8"/>
<sequence>MIQYNTVAGWMEFPYLTVSHGLTATYAIAYKLKDRNGEHWTARFSRFKEKRNIAEWGAATVLYKAVPALIEHLAVDVNRTIFLPALSSGETLADPNRAIPWIAKECARVCGAGYSDTSLSKNPHQKIHTIYNADGRTAELDKANYRAATMPADTFFVFDDIVTRGDTLSRIALAIHAANPNSTVYGIALAKSESVGYCPNPDNNQVPTLWNNLWEQGEQAHKEKFSKV</sequence>
<accession>A0A553WAA8</accession>
<reference evidence="1 2" key="1">
    <citation type="submission" date="2019-07" db="EMBL/GenBank/DDBJ databases">
        <authorList>
            <person name="Park M."/>
        </authorList>
    </citation>
    <scope>NUCLEOTIDE SEQUENCE [LARGE SCALE GENOMIC DNA]</scope>
    <source>
        <strain evidence="1 2">KCTC32445</strain>
    </source>
</reference>
<protein>
    <recommendedName>
        <fullName evidence="3">Phosphoribosyltransferase</fullName>
    </recommendedName>
</protein>
<name>A0A553WAA8_9SPHN</name>
<comment type="caution">
    <text evidence="1">The sequence shown here is derived from an EMBL/GenBank/DDBJ whole genome shotgun (WGS) entry which is preliminary data.</text>
</comment>
<keyword evidence="2" id="KW-1185">Reference proteome</keyword>
<evidence type="ECO:0000313" key="2">
    <source>
        <dbReference type="Proteomes" id="UP000320160"/>
    </source>
</evidence>
<dbReference type="OrthoDB" id="8478463at2"/>
<dbReference type="EMBL" id="VKKU01000002">
    <property type="protein sequence ID" value="TSB01619.1"/>
    <property type="molecule type" value="Genomic_DNA"/>
</dbReference>
<organism evidence="1 2">
    <name type="scientific">Sphingorhabdus contaminans</name>
    <dbReference type="NCBI Taxonomy" id="1343899"/>
    <lineage>
        <taxon>Bacteria</taxon>
        <taxon>Pseudomonadati</taxon>
        <taxon>Pseudomonadota</taxon>
        <taxon>Alphaproteobacteria</taxon>
        <taxon>Sphingomonadales</taxon>
        <taxon>Sphingomonadaceae</taxon>
        <taxon>Sphingorhabdus</taxon>
    </lineage>
</organism>
<dbReference type="RefSeq" id="WP_143776837.1">
    <property type="nucleotide sequence ID" value="NZ_VKKU01000002.1"/>
</dbReference>
<evidence type="ECO:0000313" key="1">
    <source>
        <dbReference type="EMBL" id="TSB01619.1"/>
    </source>
</evidence>
<dbReference type="Proteomes" id="UP000320160">
    <property type="component" value="Unassembled WGS sequence"/>
</dbReference>
<gene>
    <name evidence="1" type="ORF">FOM92_10570</name>
</gene>